<comment type="subcellular location">
    <subcellularLocation>
        <location evidence="1">Membrane</location>
        <topology evidence="1">Single-pass membrane protein</topology>
    </subcellularLocation>
</comment>
<dbReference type="InterPro" id="IPR051694">
    <property type="entry name" value="Immunoregulatory_rcpt-like"/>
</dbReference>
<evidence type="ECO:0000256" key="6">
    <source>
        <dbReference type="SAM" id="Phobius"/>
    </source>
</evidence>
<accession>A0A420Y5G2</accession>
<dbReference type="EMBL" id="QVQW01000047">
    <property type="protein sequence ID" value="RKU43116.1"/>
    <property type="molecule type" value="Genomic_DNA"/>
</dbReference>
<dbReference type="PROSITE" id="PS51212">
    <property type="entry name" value="WSC"/>
    <property type="match status" value="1"/>
</dbReference>
<keyword evidence="3 6" id="KW-1133">Transmembrane helix</keyword>
<evidence type="ECO:0000256" key="5">
    <source>
        <dbReference type="SAM" id="MobiDB-lite"/>
    </source>
</evidence>
<dbReference type="GO" id="GO:0071944">
    <property type="term" value="C:cell periphery"/>
    <property type="evidence" value="ECO:0007669"/>
    <property type="project" value="UniProtKB-ARBA"/>
</dbReference>
<feature type="signal peptide" evidence="7">
    <location>
        <begin position="1"/>
        <end position="19"/>
    </location>
</feature>
<evidence type="ECO:0000313" key="9">
    <source>
        <dbReference type="EMBL" id="RKU43116.1"/>
    </source>
</evidence>
<dbReference type="GO" id="GO:0016020">
    <property type="term" value="C:membrane"/>
    <property type="evidence" value="ECO:0007669"/>
    <property type="project" value="UniProtKB-SubCell"/>
</dbReference>
<evidence type="ECO:0000313" key="10">
    <source>
        <dbReference type="Proteomes" id="UP000275385"/>
    </source>
</evidence>
<dbReference type="PANTHER" id="PTHR15549">
    <property type="entry name" value="PAIRED IMMUNOGLOBULIN-LIKE TYPE 2 RECEPTOR"/>
    <property type="match status" value="1"/>
</dbReference>
<dbReference type="InterPro" id="IPR002889">
    <property type="entry name" value="WSC_carb-bd"/>
</dbReference>
<dbReference type="OrthoDB" id="2019572at2759"/>
<dbReference type="AlphaFoldDB" id="A0A420Y5G2"/>
<evidence type="ECO:0000259" key="8">
    <source>
        <dbReference type="PROSITE" id="PS51212"/>
    </source>
</evidence>
<gene>
    <name evidence="9" type="ORF">DL546_005055</name>
</gene>
<evidence type="ECO:0000256" key="7">
    <source>
        <dbReference type="SAM" id="SignalP"/>
    </source>
</evidence>
<dbReference type="Pfam" id="PF01822">
    <property type="entry name" value="WSC"/>
    <property type="match status" value="1"/>
</dbReference>
<feature type="transmembrane region" description="Helical" evidence="6">
    <location>
        <begin position="210"/>
        <end position="233"/>
    </location>
</feature>
<dbReference type="Proteomes" id="UP000275385">
    <property type="component" value="Unassembled WGS sequence"/>
</dbReference>
<keyword evidence="2 6" id="KW-0812">Transmembrane</keyword>
<evidence type="ECO:0000256" key="2">
    <source>
        <dbReference type="ARBA" id="ARBA00022692"/>
    </source>
</evidence>
<evidence type="ECO:0000256" key="1">
    <source>
        <dbReference type="ARBA" id="ARBA00004167"/>
    </source>
</evidence>
<protein>
    <recommendedName>
        <fullName evidence="8">WSC domain-containing protein</fullName>
    </recommendedName>
</protein>
<feature type="chain" id="PRO_5019426098" description="WSC domain-containing protein" evidence="7">
    <location>
        <begin position="20"/>
        <end position="299"/>
    </location>
</feature>
<feature type="domain" description="WSC" evidence="8">
    <location>
        <begin position="49"/>
        <end position="146"/>
    </location>
</feature>
<feature type="region of interest" description="Disordered" evidence="5">
    <location>
        <begin position="262"/>
        <end position="283"/>
    </location>
</feature>
<proteinExistence type="predicted"/>
<name>A0A420Y5G2_9PEZI</name>
<reference evidence="9 10" key="1">
    <citation type="submission" date="2018-08" db="EMBL/GenBank/DDBJ databases">
        <title>Draft genome of the lignicolous fungus Coniochaeta pulveracea.</title>
        <authorList>
            <person name="Borstlap C.J."/>
            <person name="De Witt R.N."/>
            <person name="Botha A."/>
            <person name="Volschenk H."/>
        </authorList>
    </citation>
    <scope>NUCLEOTIDE SEQUENCE [LARGE SCALE GENOMIC DNA]</scope>
    <source>
        <strain evidence="9 10">CAB683</strain>
    </source>
</reference>
<organism evidence="9 10">
    <name type="scientific">Coniochaeta pulveracea</name>
    <dbReference type="NCBI Taxonomy" id="177199"/>
    <lineage>
        <taxon>Eukaryota</taxon>
        <taxon>Fungi</taxon>
        <taxon>Dikarya</taxon>
        <taxon>Ascomycota</taxon>
        <taxon>Pezizomycotina</taxon>
        <taxon>Sordariomycetes</taxon>
        <taxon>Sordariomycetidae</taxon>
        <taxon>Coniochaetales</taxon>
        <taxon>Coniochaetaceae</taxon>
        <taxon>Coniochaeta</taxon>
    </lineage>
</organism>
<keyword evidence="4 6" id="KW-0472">Membrane</keyword>
<dbReference type="STRING" id="177199.A0A420Y5G2"/>
<evidence type="ECO:0000256" key="3">
    <source>
        <dbReference type="ARBA" id="ARBA00022989"/>
    </source>
</evidence>
<comment type="caution">
    <text evidence="9">The sequence shown here is derived from an EMBL/GenBank/DDBJ whole genome shotgun (WGS) entry which is preliminary data.</text>
</comment>
<evidence type="ECO:0000256" key="4">
    <source>
        <dbReference type="ARBA" id="ARBA00023136"/>
    </source>
</evidence>
<keyword evidence="10" id="KW-1185">Reference proteome</keyword>
<sequence length="299" mass="31322">MKSISILATALLASMPVFAAQGTTTSPSAATTTGATAVEEASANPTLDVPVVQGCYYYIGDMNKIGALDFNSKDKCAKTTCYTKYKKPVAATLAGNQCFCGDKMPPRAARVDDSNCNIGCTGYNLQACGGFNSTTNTYYYTVYNTGISLAVESEPDSSLPQTTSSSSSTMSTSTIAPASTIYVSDKDTVASATATPTAEPKKSGGKSNTVGIAVGVVVGVLAVAAIAGGLFFYMRRKRAQELDEKTRHDAVISNFFGGTSPSSISDSRVDPSMSQRRYSNGSIADNQDYSRKILRVTNA</sequence>
<keyword evidence="7" id="KW-0732">Signal</keyword>